<feature type="chain" id="PRO_5046264640" evidence="2">
    <location>
        <begin position="25"/>
        <end position="827"/>
    </location>
</feature>
<dbReference type="SUPFAM" id="SSF55486">
    <property type="entry name" value="Metalloproteases ('zincins'), catalytic domain"/>
    <property type="match status" value="1"/>
</dbReference>
<keyword evidence="6" id="KW-0482">Metalloprotease</keyword>
<dbReference type="RefSeq" id="WP_186977041.1">
    <property type="nucleotide sequence ID" value="NZ_JACOOH010000006.1"/>
</dbReference>
<dbReference type="InterPro" id="IPR032534">
    <property type="entry name" value="EcxA_zinc-bd"/>
</dbReference>
<keyword evidence="7" id="KW-1185">Reference proteome</keyword>
<dbReference type="PANTHER" id="PTHR38478:SF1">
    <property type="entry name" value="ZINC DEPENDENT METALLOPROTEASE DOMAIN LIPOPROTEIN"/>
    <property type="match status" value="1"/>
</dbReference>
<evidence type="ECO:0000256" key="2">
    <source>
        <dbReference type="SAM" id="SignalP"/>
    </source>
</evidence>
<accession>A0ABR7D366</accession>
<comment type="caution">
    <text evidence="6">The sequence shown here is derived from an EMBL/GenBank/DDBJ whole genome shotgun (WGS) entry which is preliminary data.</text>
</comment>
<proteinExistence type="predicted"/>
<dbReference type="GO" id="GO:0008237">
    <property type="term" value="F:metallopeptidase activity"/>
    <property type="evidence" value="ECO:0007669"/>
    <property type="project" value="UniProtKB-KW"/>
</dbReference>
<evidence type="ECO:0000313" key="6">
    <source>
        <dbReference type="EMBL" id="MBC5622382.1"/>
    </source>
</evidence>
<dbReference type="Gene3D" id="3.40.390.10">
    <property type="entry name" value="Collagenase (Catalytic Domain)"/>
    <property type="match status" value="1"/>
</dbReference>
<name>A0ABR7D366_9BACT</name>
<dbReference type="InterPro" id="IPR033413">
    <property type="entry name" value="DUF5117"/>
</dbReference>
<feature type="signal peptide" evidence="2">
    <location>
        <begin position="1"/>
        <end position="24"/>
    </location>
</feature>
<dbReference type="InterPro" id="IPR034032">
    <property type="entry name" value="Zn_MMP-like_bac"/>
</dbReference>
<dbReference type="Pfam" id="PF16313">
    <property type="entry name" value="DUF4953"/>
    <property type="match status" value="1"/>
</dbReference>
<dbReference type="Proteomes" id="UP000646484">
    <property type="component" value="Unassembled WGS sequence"/>
</dbReference>
<keyword evidence="6" id="KW-0645">Protease</keyword>
<dbReference type="Pfam" id="PF17162">
    <property type="entry name" value="DUF5118"/>
    <property type="match status" value="1"/>
</dbReference>
<evidence type="ECO:0000259" key="5">
    <source>
        <dbReference type="Pfam" id="PF17162"/>
    </source>
</evidence>
<dbReference type="Pfam" id="PF17148">
    <property type="entry name" value="DUF5117"/>
    <property type="match status" value="1"/>
</dbReference>
<dbReference type="CDD" id="cd04276">
    <property type="entry name" value="ZnMc_MMP_like_2"/>
    <property type="match status" value="1"/>
</dbReference>
<feature type="domain" description="DUF5117" evidence="4">
    <location>
        <begin position="105"/>
        <end position="301"/>
    </location>
</feature>
<gene>
    <name evidence="6" type="ORF">H8S64_14880</name>
</gene>
<evidence type="ECO:0000259" key="4">
    <source>
        <dbReference type="Pfam" id="PF17148"/>
    </source>
</evidence>
<feature type="domain" description="EcxA zinc-binding" evidence="3">
    <location>
        <begin position="437"/>
        <end position="743"/>
    </location>
</feature>
<evidence type="ECO:0000256" key="1">
    <source>
        <dbReference type="SAM" id="MobiDB-lite"/>
    </source>
</evidence>
<dbReference type="PANTHER" id="PTHR38478">
    <property type="entry name" value="PEPTIDASE M1A AND M12B"/>
    <property type="match status" value="1"/>
</dbReference>
<evidence type="ECO:0000259" key="3">
    <source>
        <dbReference type="Pfam" id="PF16313"/>
    </source>
</evidence>
<keyword evidence="6" id="KW-0378">Hydrolase</keyword>
<dbReference type="InterPro" id="IPR033428">
    <property type="entry name" value="DUF5118"/>
</dbReference>
<dbReference type="InterPro" id="IPR024079">
    <property type="entry name" value="MetalloPept_cat_dom_sf"/>
</dbReference>
<keyword evidence="2" id="KW-0732">Signal</keyword>
<sequence>MKIVCRLIAFAICYLGMCVPVLSAQEKEKVEADSTKRKGLPAISEFIKSEAEVHEGMFNVYVQDDKYYMEIPDDMMEREFVSMISIIKGSENPKPTPTQMYGYPGDALTHTIISFERGPKDKVFVKKPTYGYAVTDTTMGIYNTVKNASLIPVLYVFDVKAKGENSLLLDVTTAVTGDNDLFSLKASAKKMGLGSFQADRSYMTKISTFKNNIIFRSVKSYSAGSRALPPSPAYPKGGSEPTPPTRWEIGVSIALLPEVPMRPRFEDSRVGYFAYGKVDFGANPYKSERISMVSRWRLEPKPEDMEKYKRGELVEPVKPIVFYIDRNTPKFLQPYFVEAVNLWRPVFEKIGFKNAIIGKMAPTPEEDPDFSIEDIRYSVISYKASLVANAYGPHMADPRSGEILCSHIGIFHNVMAMVQQWYFCQAAASAPRVRQYPMPEEVIGDVMRFVVAHEVGHTLGLRHNFGASSTYPVEKLRDREFVKKYGHTASIMDYARMNYIAQPEDKIDTKDLIPGIGIYDEFAIEWGYRYFPGMKLNEETAYLRKWVGEKYKEDPKYRFGTELDMSDPRWQSEDLGDNSMKASEYGIKNLKLIMNNLEAWTKGDDDEATYLKMIYSGVLNQYMYFVSHVLKNVAGRYSETPLRSEPGTGSSMVELERQKEAMDFLAKHVFNRPDWLFDKRITGLAEVDGLKTWSSIQRFVIQNLLPKSAFLTTCVELYGREGNYTPEEFFRDMEDGIFSELKNGDEIPSSRRDLQMEYIRQVMVITNYSEVRKTTNLLTLFTLQMESVAKAAEAYAVKTQDESARMHADAIVKTIRGWLKGEKNAIY</sequence>
<feature type="domain" description="DUF5118" evidence="5">
    <location>
        <begin position="41"/>
        <end position="83"/>
    </location>
</feature>
<protein>
    <submittedName>
        <fullName evidence="6">Zinc-dependent metalloprotease</fullName>
    </submittedName>
</protein>
<organism evidence="6 7">
    <name type="scientific">Butyricimonas hominis</name>
    <dbReference type="NCBI Taxonomy" id="2763032"/>
    <lineage>
        <taxon>Bacteria</taxon>
        <taxon>Pseudomonadati</taxon>
        <taxon>Bacteroidota</taxon>
        <taxon>Bacteroidia</taxon>
        <taxon>Bacteroidales</taxon>
        <taxon>Odoribacteraceae</taxon>
        <taxon>Butyricimonas</taxon>
    </lineage>
</organism>
<evidence type="ECO:0000313" key="7">
    <source>
        <dbReference type="Proteomes" id="UP000646484"/>
    </source>
</evidence>
<feature type="region of interest" description="Disordered" evidence="1">
    <location>
        <begin position="224"/>
        <end position="243"/>
    </location>
</feature>
<dbReference type="EMBL" id="JACOOH010000006">
    <property type="protein sequence ID" value="MBC5622382.1"/>
    <property type="molecule type" value="Genomic_DNA"/>
</dbReference>
<reference evidence="6 7" key="1">
    <citation type="submission" date="2020-08" db="EMBL/GenBank/DDBJ databases">
        <title>Genome public.</title>
        <authorList>
            <person name="Liu C."/>
            <person name="Sun Q."/>
        </authorList>
    </citation>
    <scope>NUCLEOTIDE SEQUENCE [LARGE SCALE GENOMIC DNA]</scope>
    <source>
        <strain evidence="6 7">NSJ-56</strain>
    </source>
</reference>